<evidence type="ECO:0000256" key="1">
    <source>
        <dbReference type="SAM" id="MobiDB-lite"/>
    </source>
</evidence>
<evidence type="ECO:0000313" key="2">
    <source>
        <dbReference type="EMBL" id="GAV08505.1"/>
    </source>
</evidence>
<dbReference type="AlphaFoldDB" id="A0A1D1W4U5"/>
<dbReference type="EMBL" id="BDGG01000018">
    <property type="protein sequence ID" value="GAV08505.1"/>
    <property type="molecule type" value="Genomic_DNA"/>
</dbReference>
<reference evidence="2 3" key="1">
    <citation type="journal article" date="2016" name="Nat. Commun.">
        <title>Extremotolerant tardigrade genome and improved radiotolerance of human cultured cells by tardigrade-unique protein.</title>
        <authorList>
            <person name="Hashimoto T."/>
            <person name="Horikawa D.D."/>
            <person name="Saito Y."/>
            <person name="Kuwahara H."/>
            <person name="Kozuka-Hata H."/>
            <person name="Shin-I T."/>
            <person name="Minakuchi Y."/>
            <person name="Ohishi K."/>
            <person name="Motoyama A."/>
            <person name="Aizu T."/>
            <person name="Enomoto A."/>
            <person name="Kondo K."/>
            <person name="Tanaka S."/>
            <person name="Hara Y."/>
            <person name="Koshikawa S."/>
            <person name="Sagara H."/>
            <person name="Miura T."/>
            <person name="Yokobori S."/>
            <person name="Miyagawa K."/>
            <person name="Suzuki Y."/>
            <person name="Kubo T."/>
            <person name="Oyama M."/>
            <person name="Kohara Y."/>
            <person name="Fujiyama A."/>
            <person name="Arakawa K."/>
            <person name="Katayama T."/>
            <person name="Toyoda A."/>
            <person name="Kunieda T."/>
        </authorList>
    </citation>
    <scope>NUCLEOTIDE SEQUENCE [LARGE SCALE GENOMIC DNA]</scope>
    <source>
        <strain evidence="2 3">YOKOZUNA-1</strain>
    </source>
</reference>
<dbReference type="Proteomes" id="UP000186922">
    <property type="component" value="Unassembled WGS sequence"/>
</dbReference>
<protein>
    <submittedName>
        <fullName evidence="2">Uncharacterized protein</fullName>
    </submittedName>
</protein>
<sequence>MDKLLIAAEGLAPAIVTEIAPFGKQVDSDVTDSEPEKTVEERNGQRHYCASSEVNQRKWKRMRGCWPWMIKSPYQYPPGKECTLAWKVALRHSSGNTYQPTESELMPETEKENKTQKKKDVDALHSLRVLVDRKVKEFNEKCPKRTREFGDDVNIVDQVIQSLAEKKDNQPSAVPKAD</sequence>
<proteinExistence type="predicted"/>
<accession>A0A1D1W4U5</accession>
<gene>
    <name evidence="2" type="primary">RvY_18187-1</name>
    <name evidence="2" type="synonym">RvY_18187.1</name>
    <name evidence="2" type="ORF">RvY_18187</name>
</gene>
<organism evidence="2 3">
    <name type="scientific">Ramazzottius varieornatus</name>
    <name type="common">Water bear</name>
    <name type="synonym">Tardigrade</name>
    <dbReference type="NCBI Taxonomy" id="947166"/>
    <lineage>
        <taxon>Eukaryota</taxon>
        <taxon>Metazoa</taxon>
        <taxon>Ecdysozoa</taxon>
        <taxon>Tardigrada</taxon>
        <taxon>Eutardigrada</taxon>
        <taxon>Parachela</taxon>
        <taxon>Hypsibioidea</taxon>
        <taxon>Ramazzottiidae</taxon>
        <taxon>Ramazzottius</taxon>
    </lineage>
</organism>
<keyword evidence="3" id="KW-1185">Reference proteome</keyword>
<feature type="compositionally biased region" description="Basic and acidic residues" evidence="1">
    <location>
        <begin position="108"/>
        <end position="120"/>
    </location>
</feature>
<feature type="region of interest" description="Disordered" evidence="1">
    <location>
        <begin position="96"/>
        <end position="120"/>
    </location>
</feature>
<name>A0A1D1W4U5_RAMVA</name>
<comment type="caution">
    <text evidence="2">The sequence shown here is derived from an EMBL/GenBank/DDBJ whole genome shotgun (WGS) entry which is preliminary data.</text>
</comment>
<evidence type="ECO:0000313" key="3">
    <source>
        <dbReference type="Proteomes" id="UP000186922"/>
    </source>
</evidence>